<dbReference type="HOGENOM" id="CLU_1073139_0_0_5"/>
<evidence type="ECO:0000313" key="2">
    <source>
        <dbReference type="Proteomes" id="UP000001976"/>
    </source>
</evidence>
<reference evidence="2" key="2">
    <citation type="journal article" date="2001" name="Science">
        <title>The composite genome of the legume symbiont Sinorhizobium meliloti.</title>
        <authorList>
            <person name="Galibert F."/>
            <person name="Finan T.M."/>
            <person name="Long S.R."/>
            <person name="Puehler A."/>
            <person name="Abola P."/>
            <person name="Ampe F."/>
            <person name="Barloy-Hubler F."/>
            <person name="Barnett M.J."/>
            <person name="Becker A."/>
            <person name="Boistard P."/>
            <person name="Bothe G."/>
            <person name="Boutry M."/>
            <person name="Bowser L."/>
            <person name="Buhrmester J."/>
            <person name="Cadieu E."/>
            <person name="Capela D."/>
            <person name="Chain P."/>
            <person name="Cowie A."/>
            <person name="Davis R.W."/>
            <person name="Dreano S."/>
            <person name="Federspiel N.A."/>
            <person name="Fisher R.F."/>
            <person name="Gloux S."/>
            <person name="Godrie T."/>
            <person name="Goffeau A."/>
            <person name="Golding B."/>
            <person name="Gouzy J."/>
            <person name="Gurjal M."/>
            <person name="Hernandez-Lucas I."/>
            <person name="Hong A."/>
            <person name="Huizar L."/>
            <person name="Hyman R.W."/>
            <person name="Jones T."/>
            <person name="Kahn D."/>
            <person name="Kahn M.L."/>
            <person name="Kalman S."/>
            <person name="Keating D.H."/>
            <person name="Kiss E."/>
            <person name="Komp C."/>
            <person name="Lelaure V."/>
            <person name="Masuy D."/>
            <person name="Palm C."/>
            <person name="Peck M.C."/>
            <person name="Pohl T.M."/>
            <person name="Portetelle D."/>
            <person name="Purnelle B."/>
            <person name="Ramsperger U."/>
            <person name="Surzycki R."/>
            <person name="Thebault P."/>
            <person name="Vandenbol M."/>
            <person name="Vorhoelter F.J."/>
            <person name="Weidner S."/>
            <person name="Wells D.H."/>
            <person name="Wong K."/>
            <person name="Yeh K.-C."/>
            <person name="Batut J."/>
        </authorList>
    </citation>
    <scope>NUCLEOTIDE SEQUENCE [LARGE SCALE GENOMIC DNA]</scope>
    <source>
        <strain evidence="2">1021</strain>
        <plasmid evidence="2">Plasmid pSymA</plasmid>
    </source>
</reference>
<dbReference type="AlphaFoldDB" id="Q92XP0"/>
<dbReference type="Proteomes" id="UP000001976">
    <property type="component" value="Plasmid pSymA"/>
</dbReference>
<keyword evidence="1" id="KW-0614">Plasmid</keyword>
<accession>Q92XP0</accession>
<keyword evidence="2" id="KW-1185">Reference proteome</keyword>
<reference evidence="1 2" key="1">
    <citation type="journal article" date="2001" name="Proc. Natl. Acad. Sci. U.S.A.">
        <title>Nucleotide sequence and predicted functions of the entire Sinorhizobium meliloti pSymA megaplasmid.</title>
        <authorList>
            <person name="Barnett M.J."/>
            <person name="Fisher R.F."/>
            <person name="Jones T."/>
            <person name="Komp C."/>
            <person name="Abola A.P."/>
            <person name="Barloy-Hubler F."/>
            <person name="Bowser L."/>
            <person name="Capela D."/>
            <person name="Galibert F."/>
            <person name="Gouzy J."/>
            <person name="Gurjal M."/>
            <person name="Hong A."/>
            <person name="Huizar L."/>
            <person name="Hyman R.W."/>
            <person name="Kahn D."/>
            <person name="Kahn M.L."/>
            <person name="Kalman S."/>
            <person name="Keating D.H."/>
            <person name="Palm C."/>
            <person name="Peck M.C."/>
            <person name="Surzycki R."/>
            <person name="Wells D.H."/>
            <person name="Yeh K.-C."/>
            <person name="Davis R.W."/>
            <person name="Federspiel N.A."/>
            <person name="Long S.R."/>
        </authorList>
    </citation>
    <scope>NUCLEOTIDE SEQUENCE [LARGE SCALE GENOMIC DNA]</scope>
    <source>
        <strain evidence="1 2">1021</strain>
        <plasmid evidence="2">Plasmid pSymA</plasmid>
    </source>
</reference>
<dbReference type="EMBL" id="AE006469">
    <property type="protein sequence ID" value="AAK65862.2"/>
    <property type="molecule type" value="Genomic_DNA"/>
</dbReference>
<sequence length="259" mass="28152">MADFDFRKYSDDERLLLISFENGGPMTAAQVAAILKALDADYRRMTGRELVLARLELGSTWIWLADIATSAGGWIKGTAAVVKATQDLASFAKKLREGFKPKQEPVPLNQLGAFDDSVDRSITAMAKASEETHSTIRMRKTITTDAGTETIDIEVTPKEAKEARKRVKDKPKTATLAAPDVPKAIAHHDELVGTMRALPQLTGELEAVVRALVNAAIVNGGAYLVEQVAGTLEAEGRWDIASIIRQHLDGGRGFVRVDN</sequence>
<dbReference type="RefSeq" id="WP_010968152.1">
    <property type="nucleotide sequence ID" value="NC_003037.1"/>
</dbReference>
<dbReference type="OrthoDB" id="8456400at2"/>
<protein>
    <submittedName>
        <fullName evidence="1">Uncharacterized protein</fullName>
    </submittedName>
</protein>
<gene>
    <name evidence="1" type="ORF">SMa2233</name>
</gene>
<evidence type="ECO:0000313" key="1">
    <source>
        <dbReference type="EMBL" id="AAK65862.2"/>
    </source>
</evidence>
<proteinExistence type="predicted"/>
<organism evidence="1 2">
    <name type="scientific">Rhizobium meliloti (strain 1021)</name>
    <name type="common">Ensifer meliloti</name>
    <name type="synonym">Sinorhizobium meliloti</name>
    <dbReference type="NCBI Taxonomy" id="266834"/>
    <lineage>
        <taxon>Bacteria</taxon>
        <taxon>Pseudomonadati</taxon>
        <taxon>Pseudomonadota</taxon>
        <taxon>Alphaproteobacteria</taxon>
        <taxon>Hyphomicrobiales</taxon>
        <taxon>Rhizobiaceae</taxon>
        <taxon>Sinorhizobium/Ensifer group</taxon>
        <taxon>Sinorhizobium</taxon>
    </lineage>
</organism>
<dbReference type="KEGG" id="sme:SMa2233"/>
<dbReference type="EnsemblBacteria" id="AAK65862">
    <property type="protein sequence ID" value="AAK65862"/>
    <property type="gene ID" value="SMa2233"/>
</dbReference>
<dbReference type="PATRIC" id="fig|266834.11.peg.1259"/>
<name>Q92XP0_RHIME</name>
<geneLocation type="plasmid" evidence="1 2">
    <name>pSymA</name>
</geneLocation>